<dbReference type="GO" id="GO:0034497">
    <property type="term" value="P:protein localization to phagophore assembly site"/>
    <property type="evidence" value="ECO:0007669"/>
    <property type="project" value="EnsemblFungi"/>
</dbReference>
<dbReference type="GO" id="GO:0000407">
    <property type="term" value="C:phagophore assembly site"/>
    <property type="evidence" value="ECO:0007669"/>
    <property type="project" value="EnsemblFungi"/>
</dbReference>
<feature type="compositionally biased region" description="Low complexity" evidence="1">
    <location>
        <begin position="88"/>
        <end position="97"/>
    </location>
</feature>
<keyword evidence="3" id="KW-1185">Reference proteome</keyword>
<dbReference type="Pfam" id="PF12739">
    <property type="entry name" value="TRAPPC-Trs85"/>
    <property type="match status" value="1"/>
</dbReference>
<gene>
    <name evidence="2" type="primary">KAFR0B05570</name>
    <name evidence="2" type="ORF">KAFR_0B05570</name>
</gene>
<dbReference type="GO" id="GO:0000425">
    <property type="term" value="P:pexophagy"/>
    <property type="evidence" value="ECO:0007669"/>
    <property type="project" value="EnsemblFungi"/>
</dbReference>
<dbReference type="GO" id="GO:0031410">
    <property type="term" value="C:cytoplasmic vesicle"/>
    <property type="evidence" value="ECO:0007669"/>
    <property type="project" value="EnsemblFungi"/>
</dbReference>
<dbReference type="STRING" id="1071382.H2AR52"/>
<dbReference type="eggNOG" id="KOG1938">
    <property type="taxonomic scope" value="Eukaryota"/>
</dbReference>
<dbReference type="OrthoDB" id="203724at2759"/>
<evidence type="ECO:0000313" key="2">
    <source>
        <dbReference type="EMBL" id="CCF56852.1"/>
    </source>
</evidence>
<dbReference type="EMBL" id="HE650822">
    <property type="protein sequence ID" value="CCF56852.1"/>
    <property type="molecule type" value="Genomic_DNA"/>
</dbReference>
<sequence length="669" mass="77249">MINFSYEHYMNLLFHLECSDENIPSEIARRIVSHAIAPVITVTSTPELDKHIQDTYSIDSLYMLLRFFGGCVSDRDQASESKANAPHSSSSLTTTKTTRARSRSNSLFQRDSTQSQYIRFTRPLPDLVERHDKNDMLFDHHSLESYLRQYLELVEKFTFDSTSHQLLKKSLYHNFFSLAISSTTTLSPFESFNHPIMSLIALDITNSQSYEDAKGLLIKFKNLHNTIDKFPIYINTYDMLPVFLLCYNADSPEEVQQCEELSVKIKKQLFVESISLPLWKNSYQTEPFIKLHQPVMSSLDEMIYFLQSDEQNTLPIELTNTTYDMLEKLVYALLIPFMQRKIAFWEETVLQPKKSIFHGSKFLKKLMSRASTSSHQQQNILTKDHDGNEYFASSSPELLLRKLADWSIMLSDFKTGYATYEILSHDLELFPKYLASCLEWEAVSLLMGAQNIVTVKMMKNDISPLIDRALDAYDACAANTHLSNKKIGPTNESTSLEPVLSYETRCLILSSELFLSLSDTWTSTPYAINYLESILEESRLGPCSRIMIWERLSDCYDLRVDPRIKSKVEQVQKQDNLEEPADNEHRILNSQDDLNPSNIVSQGLTRKRKAAFFRLLAAKMWAEQGQWKQVKWCLDNITDIYSRVGLVNRDDLILTRLREEYNIAVSDSK</sequence>
<dbReference type="GeneID" id="13884734"/>
<proteinExistence type="predicted"/>
<dbReference type="FunCoup" id="H2AR52">
    <property type="interactions" value="48"/>
</dbReference>
<dbReference type="PANTHER" id="PTHR12975">
    <property type="entry name" value="TRANSPORT PROTEIN TRAPP"/>
    <property type="match status" value="1"/>
</dbReference>
<dbReference type="AlphaFoldDB" id="H2AR52"/>
<dbReference type="GO" id="GO:1990072">
    <property type="term" value="C:TRAPPIII protein complex"/>
    <property type="evidence" value="ECO:0007669"/>
    <property type="project" value="EnsemblFungi"/>
</dbReference>
<evidence type="ECO:0000256" key="1">
    <source>
        <dbReference type="SAM" id="MobiDB-lite"/>
    </source>
</evidence>
<organism evidence="2 3">
    <name type="scientific">Kazachstania africana (strain ATCC 22294 / BCRC 22015 / CBS 2517 / CECT 1963 / NBRC 1671 / NRRL Y-8276)</name>
    <name type="common">Yeast</name>
    <name type="synonym">Kluyveromyces africanus</name>
    <dbReference type="NCBI Taxonomy" id="1071382"/>
    <lineage>
        <taxon>Eukaryota</taxon>
        <taxon>Fungi</taxon>
        <taxon>Dikarya</taxon>
        <taxon>Ascomycota</taxon>
        <taxon>Saccharomycotina</taxon>
        <taxon>Saccharomycetes</taxon>
        <taxon>Saccharomycetales</taxon>
        <taxon>Saccharomycetaceae</taxon>
        <taxon>Kazachstania</taxon>
    </lineage>
</organism>
<protein>
    <recommendedName>
        <fullName evidence="4">Trafficking protein particle complex III-specific subunit 85</fullName>
    </recommendedName>
</protein>
<evidence type="ECO:0000313" key="3">
    <source>
        <dbReference type="Proteomes" id="UP000005220"/>
    </source>
</evidence>
<name>H2AR52_KAZAF</name>
<dbReference type="Proteomes" id="UP000005220">
    <property type="component" value="Chromosome 2"/>
</dbReference>
<dbReference type="GO" id="GO:0071255">
    <property type="term" value="P:Cvt vesicle assembly"/>
    <property type="evidence" value="ECO:0007669"/>
    <property type="project" value="EnsemblFungi"/>
</dbReference>
<reference evidence="2 3" key="1">
    <citation type="journal article" date="2011" name="Proc. Natl. Acad. Sci. U.S.A.">
        <title>Evolutionary erosion of yeast sex chromosomes by mating-type switching accidents.</title>
        <authorList>
            <person name="Gordon J.L."/>
            <person name="Armisen D."/>
            <person name="Proux-Wera E."/>
            <person name="Oheigeartaigh S.S."/>
            <person name="Byrne K.P."/>
            <person name="Wolfe K.H."/>
        </authorList>
    </citation>
    <scope>NUCLEOTIDE SEQUENCE [LARGE SCALE GENOMIC DNA]</scope>
    <source>
        <strain evidence="3">ATCC 22294 / BCRC 22015 / CBS 2517 / CECT 1963 / NBRC 1671 / NRRL Y-8276</strain>
    </source>
</reference>
<dbReference type="RefSeq" id="XP_003955987.1">
    <property type="nucleotide sequence ID" value="XM_003955938.1"/>
</dbReference>
<dbReference type="GO" id="GO:0034727">
    <property type="term" value="P:piecemeal microautophagy of the nucleus"/>
    <property type="evidence" value="ECO:0007669"/>
    <property type="project" value="EnsemblFungi"/>
</dbReference>
<dbReference type="PANTHER" id="PTHR12975:SF6">
    <property type="entry name" value="TRAFFICKING PROTEIN PARTICLE COMPLEX SUBUNIT 8"/>
    <property type="match status" value="1"/>
</dbReference>
<dbReference type="GO" id="GO:0006888">
    <property type="term" value="P:endoplasmic reticulum to Golgi vesicle-mediated transport"/>
    <property type="evidence" value="ECO:0007669"/>
    <property type="project" value="EnsemblFungi"/>
</dbReference>
<dbReference type="GO" id="GO:0051321">
    <property type="term" value="P:meiotic cell cycle"/>
    <property type="evidence" value="ECO:0007669"/>
    <property type="project" value="EnsemblFungi"/>
</dbReference>
<accession>H2AR52</accession>
<evidence type="ECO:0008006" key="4">
    <source>
        <dbReference type="Google" id="ProtNLM"/>
    </source>
</evidence>
<dbReference type="InterPro" id="IPR024420">
    <property type="entry name" value="TRAPP_III_complex_Trs85"/>
</dbReference>
<feature type="compositionally biased region" description="Basic and acidic residues" evidence="1">
    <location>
        <begin position="571"/>
        <end position="587"/>
    </location>
</feature>
<dbReference type="InParanoid" id="H2AR52"/>
<feature type="region of interest" description="Disordered" evidence="1">
    <location>
        <begin position="571"/>
        <end position="591"/>
    </location>
</feature>
<dbReference type="HOGENOM" id="CLU_015504_0_0_1"/>
<dbReference type="KEGG" id="kaf:KAFR_0B05570"/>
<feature type="region of interest" description="Disordered" evidence="1">
    <location>
        <begin position="79"/>
        <end position="111"/>
    </location>
</feature>